<protein>
    <submittedName>
        <fullName evidence="2">T12C22.1</fullName>
    </submittedName>
</protein>
<dbReference type="ExpressionAtlas" id="Q9LPF7">
    <property type="expression patterns" value="baseline and differential"/>
</dbReference>
<organism evidence="2">
    <name type="scientific">Arabidopsis thaliana</name>
    <name type="common">Mouse-ear cress</name>
    <dbReference type="NCBI Taxonomy" id="3702"/>
    <lineage>
        <taxon>Eukaryota</taxon>
        <taxon>Viridiplantae</taxon>
        <taxon>Streptophyta</taxon>
        <taxon>Embryophyta</taxon>
        <taxon>Tracheophyta</taxon>
        <taxon>Spermatophyta</taxon>
        <taxon>Magnoliopsida</taxon>
        <taxon>eudicotyledons</taxon>
        <taxon>Gunneridae</taxon>
        <taxon>Pentapetalae</taxon>
        <taxon>rosids</taxon>
        <taxon>malvids</taxon>
        <taxon>Brassicales</taxon>
        <taxon>Brassicaceae</taxon>
        <taxon>Camelineae</taxon>
        <taxon>Arabidopsis</taxon>
    </lineage>
</organism>
<evidence type="ECO:0000256" key="1">
    <source>
        <dbReference type="SAM" id="MobiDB-lite"/>
    </source>
</evidence>
<reference evidence="2" key="2">
    <citation type="submission" date="2000-06" db="EMBL/GenBank/DDBJ databases">
        <title>The sequence of BAC T12C22 from Arabidopsis thaliana chromosome 1.</title>
        <authorList>
            <person name="Liu S."/>
            <person name="Vaysberg M."/>
            <person name="Sakano H."/>
            <person name="Lee J."/>
            <person name="Lenz C."/>
            <person name="Pham P."/>
            <person name="Toriumi M."/>
            <person name="Yu G."/>
            <person name="Chin C."/>
            <person name="Chiou J."/>
            <person name="Choi E."/>
            <person name="Chung M."/>
            <person name="Gonzalez A."/>
            <person name="Howng B."/>
            <person name="Liu A."/>
            <person name="Altafi H."/>
            <person name="Brooks S."/>
            <person name="Buehler E."/>
            <person name="Chao Q."/>
            <person name="Conn L."/>
            <person name="Conway A."/>
            <person name="Hansen N."/>
            <person name="Johnson-Hopson C."/>
            <person name="Khan S."/>
            <person name="Kim C."/>
            <person name="Lam B."/>
            <person name="Miranda M."/>
            <person name="Nguyen M."/>
            <person name="Palm C."/>
            <person name="Shinn P."/>
            <person name="Southwick A."/>
            <person name="Davis R."/>
            <person name="Ecker J."/>
            <person name="Federspiel N."/>
            <person name="Theologis A."/>
        </authorList>
    </citation>
    <scope>NUCLEOTIDE SEQUENCE</scope>
</reference>
<accession>Q9LPF7</accession>
<proteinExistence type="predicted"/>
<feature type="compositionally biased region" description="Basic and acidic residues" evidence="1">
    <location>
        <begin position="98"/>
        <end position="115"/>
    </location>
</feature>
<reference key="1">
    <citation type="journal article" date="2000" name="Nature">
        <title>Sequence and analysis of chromosome 1 of the plant Arabidopsis thaliana.</title>
        <authorList>
            <person name="Theologis A."/>
            <person name="Ecker J.R."/>
            <person name="Palm C.J."/>
            <person name="Federspiel N.A."/>
            <person name="Kaul S."/>
            <person name="White O."/>
            <person name="Alonso J."/>
            <person name="Altafi H."/>
            <person name="Araujo R."/>
            <person name="Bowman C.L."/>
            <person name="Brooks S.Y."/>
            <person name="Buehler E."/>
            <person name="Chan A."/>
            <person name="Chao Q."/>
            <person name="Chen H."/>
            <person name="Cheuk R.F."/>
            <person name="Chin C.W."/>
            <person name="Chung M.K."/>
            <person name="Conn L."/>
            <person name="Conway A.B."/>
            <person name="Conway A.R."/>
            <person name="Creasy T.H."/>
            <person name="Dewar K."/>
            <person name="Dunn P."/>
            <person name="Etgu P."/>
            <person name="Feldblyum T.V."/>
            <person name="Feng J."/>
            <person name="Fong B."/>
            <person name="Fujii C.Y."/>
            <person name="Gill J.E."/>
            <person name="Goldsmith A.D."/>
            <person name="Haas B."/>
            <person name="Hansen N.F."/>
            <person name="Hughes B."/>
            <person name="Huizar L."/>
            <person name="Hunter J.L."/>
            <person name="Jenkins J."/>
            <person name="Johnson-Hopson C."/>
            <person name="Khan S."/>
            <person name="Khaykin E."/>
            <person name="Kim C.J."/>
            <person name="Koo H.L."/>
            <person name="Kremenetskaia I."/>
            <person name="Kurtz D.B."/>
            <person name="Kwan A."/>
            <person name="Lam B."/>
            <person name="Langin-Hooper S."/>
            <person name="Lee A."/>
            <person name="Lee J.M."/>
            <person name="Lenz C.A."/>
            <person name="Li J.H."/>
            <person name="Li Y."/>
            <person name="Lin X."/>
            <person name="Liu S.X."/>
            <person name="Liu Z.A."/>
            <person name="Luros J.S."/>
            <person name="Maiti R."/>
            <person name="Marziali A."/>
            <person name="Militscher J."/>
            <person name="Miranda M."/>
            <person name="Nguyen M."/>
            <person name="Nierman W.C."/>
            <person name="Osborne B.I."/>
            <person name="Pai G."/>
            <person name="Peterson J."/>
            <person name="Pham P.K."/>
            <person name="Rizzo M."/>
            <person name="Rooney T."/>
            <person name="Rowley D."/>
            <person name="Sakano H."/>
            <person name="Salzberg S.L."/>
            <person name="Schwartz J.R."/>
            <person name="Shinn P."/>
            <person name="Southwick A.M."/>
            <person name="Sun H."/>
            <person name="Tallon L.J."/>
            <person name="Tambunga G."/>
            <person name="Toriumi M.J."/>
            <person name="Town C.D."/>
            <person name="Utterback T."/>
            <person name="Van Aken S."/>
            <person name="Vaysberg M."/>
            <person name="Vysotskaia V.S."/>
            <person name="Walker M."/>
            <person name="Wu D."/>
            <person name="Yu G."/>
            <person name="Fraser C.M."/>
            <person name="Venter J.C."/>
            <person name="Davis R.W."/>
        </authorList>
    </citation>
    <scope>NUCLEOTIDE SEQUENCE [LARGE SCALE GENOMIC DNA]</scope>
    <source>
        <strain>cv. Columbia</strain>
    </source>
</reference>
<sequence length="184" mass="20297">MTEEGEINVLSIKEEGEINVLSTKEEGGAKVFFGKLGRRGPSRSCNIGALIHGLDIHRKFVPLFVVTFITGEVDSFKLHNSIKFSCGSKMRRRRYNGKVKEAKTRDPRGVEDATKRKGREQVSTPASNGSASVLKIVGEKLMKTSWNFTVNPSDVSKSGVWRNLTTPEGSEDIVYAAATELYAM</sequence>
<dbReference type="PIR" id="C96506">
    <property type="entry name" value="C96506"/>
</dbReference>
<dbReference type="EMBL" id="AC020576">
    <property type="protein sequence ID" value="AAF78257.1"/>
    <property type="molecule type" value="Genomic_DNA"/>
</dbReference>
<evidence type="ECO:0000313" key="2">
    <source>
        <dbReference type="EMBL" id="AAF78257.1"/>
    </source>
</evidence>
<feature type="region of interest" description="Disordered" evidence="1">
    <location>
        <begin position="96"/>
        <end position="127"/>
    </location>
</feature>
<name>Q9LPF7_ARATH</name>
<gene>
    <name evidence="2" type="primary">T12C22.1</name>
</gene>
<dbReference type="AlphaFoldDB" id="Q9LPF7"/>